<evidence type="ECO:0000256" key="2">
    <source>
        <dbReference type="ARBA" id="ARBA00022723"/>
    </source>
</evidence>
<keyword evidence="3" id="KW-0560">Oxidoreductase</keyword>
<protein>
    <submittedName>
        <fullName evidence="7">FAD dependent oxidoreductase</fullName>
    </submittedName>
</protein>
<evidence type="ECO:0000256" key="3">
    <source>
        <dbReference type="ARBA" id="ARBA00023002"/>
    </source>
</evidence>
<dbReference type="PANTHER" id="PTHR43498:SF1">
    <property type="entry name" value="COB--COM HETERODISULFIDE REDUCTASE IRON-SULFUR SUBUNIT A"/>
    <property type="match status" value="1"/>
</dbReference>
<dbReference type="EMBL" id="LT629754">
    <property type="protein sequence ID" value="SDS81915.1"/>
    <property type="molecule type" value="Genomic_DNA"/>
</dbReference>
<evidence type="ECO:0000256" key="5">
    <source>
        <dbReference type="ARBA" id="ARBA00023014"/>
    </source>
</evidence>
<organism evidence="7 8">
    <name type="scientific">Maribacter dokdonensis</name>
    <dbReference type="NCBI Taxonomy" id="320912"/>
    <lineage>
        <taxon>Bacteria</taxon>
        <taxon>Pseudomonadati</taxon>
        <taxon>Bacteroidota</taxon>
        <taxon>Flavobacteriia</taxon>
        <taxon>Flavobacteriales</taxon>
        <taxon>Flavobacteriaceae</taxon>
        <taxon>Maribacter</taxon>
    </lineage>
</organism>
<proteinExistence type="predicted"/>
<evidence type="ECO:0000313" key="7">
    <source>
        <dbReference type="EMBL" id="SDS81915.1"/>
    </source>
</evidence>
<accession>A0ABY0UKC6</accession>
<feature type="region of interest" description="Disordered" evidence="6">
    <location>
        <begin position="22"/>
        <end position="66"/>
    </location>
</feature>
<evidence type="ECO:0000256" key="1">
    <source>
        <dbReference type="ARBA" id="ARBA00022485"/>
    </source>
</evidence>
<dbReference type="Gene3D" id="2.60.120.260">
    <property type="entry name" value="Galactose-binding domain-like"/>
    <property type="match status" value="1"/>
</dbReference>
<dbReference type="Gene3D" id="3.50.50.60">
    <property type="entry name" value="FAD/NAD(P)-binding domain"/>
    <property type="match status" value="1"/>
</dbReference>
<sequence length="651" mass="73318">MKRRKFFEKSVKATLGASVIPLTGYSNDPEKANSTDLTSEKPFGNTDPNQWHQMGTGKKPRPDRRKTETYDVAVIGGGAAGMCAAIAAARNGSKVVLIQDRPVLGGNSSSEIRVHLNGVNHLRNGLPERETGIIEEILLHNRFHNPQDSYPVWDHILYDFITKEENLDLKLNTTAIRAIMSDDGKIEAAYCWQLTTETEFTIEASIFIDCSGDGLLGATAGALYRTGREASSEFNEKYAPKEADGWQMGSTVLLGSKDMGRPMPFEPPHFTLKYDAEKSHKGRQLKPFELGFWWVELGSDEDIIGEFEDNKHKLLGYAYGVWDYMKNSGKFPETENYALDWVSSLPGKRESRRFIGDYILSEPDLLKNKQFEDAVAFGGWSLDEHNPGGIENLNEPPSYFHEDFEEPYQIPFRSLYSKNVPNLLFAGRNISQTHIALSSSRIMATCALEGQAVGTAAALCVKKKVLPRKLGKTYIEELQEQLIRDDAFIPNKPANDSTDLVKRAALIFGSSTSSGDAKLLNDGWSRDYHDNLHHWQSDGLPAHVQIEWDDRINISQLELKCDTNVKRNLMLRRDSLENDVYTTKVPKELLQSLDIEARMDGNWVKIGSIDKNKTRLIKFNFETIETTAVRINLKSTYGADHAKLFEVRCYS</sequence>
<reference evidence="7 8" key="1">
    <citation type="submission" date="2016-10" db="EMBL/GenBank/DDBJ databases">
        <authorList>
            <person name="Varghese N."/>
            <person name="Submissions S."/>
        </authorList>
    </citation>
    <scope>NUCLEOTIDE SEQUENCE [LARGE SCALE GENOMIC DNA]</scope>
    <source>
        <strain evidence="7 8">MAR_2009_60</strain>
    </source>
</reference>
<keyword evidence="1" id="KW-0004">4Fe-4S</keyword>
<evidence type="ECO:0000313" key="8">
    <source>
        <dbReference type="Proteomes" id="UP000199574"/>
    </source>
</evidence>
<dbReference type="Proteomes" id="UP000199574">
    <property type="component" value="Chromosome I"/>
</dbReference>
<name>A0ABY0UKC6_9FLAO</name>
<evidence type="ECO:0000256" key="4">
    <source>
        <dbReference type="ARBA" id="ARBA00023004"/>
    </source>
</evidence>
<evidence type="ECO:0000256" key="6">
    <source>
        <dbReference type="SAM" id="MobiDB-lite"/>
    </source>
</evidence>
<keyword evidence="5" id="KW-0411">Iron-sulfur</keyword>
<dbReference type="Pfam" id="PF12831">
    <property type="entry name" value="FAD_oxidored"/>
    <property type="match status" value="1"/>
</dbReference>
<keyword evidence="8" id="KW-1185">Reference proteome</keyword>
<dbReference type="PANTHER" id="PTHR43498">
    <property type="entry name" value="FERREDOXIN:COB-COM HETERODISULFIDE REDUCTASE SUBUNIT A"/>
    <property type="match status" value="1"/>
</dbReference>
<dbReference type="GeneID" id="90592905"/>
<keyword evidence="4" id="KW-0408">Iron</keyword>
<keyword evidence="2" id="KW-0479">Metal-binding</keyword>
<dbReference type="InterPro" id="IPR036188">
    <property type="entry name" value="FAD/NAD-bd_sf"/>
</dbReference>
<gene>
    <name evidence="7" type="ORF">SAMN05192545_2132</name>
</gene>
<dbReference type="RefSeq" id="WP_091605639.1">
    <property type="nucleotide sequence ID" value="NZ_LT629754.1"/>
</dbReference>
<dbReference type="SUPFAM" id="SSF51905">
    <property type="entry name" value="FAD/NAD(P)-binding domain"/>
    <property type="match status" value="1"/>
</dbReference>
<dbReference type="InterPro" id="IPR039650">
    <property type="entry name" value="HdrA-like"/>
</dbReference>